<evidence type="ECO:0000256" key="1">
    <source>
        <dbReference type="ARBA" id="ARBA00007177"/>
    </source>
</evidence>
<comment type="similarity">
    <text evidence="1 3">Belongs to the UreD family.</text>
</comment>
<organism evidence="4 5">
    <name type="scientific">Persicirhabdus sediminis</name>
    <dbReference type="NCBI Taxonomy" id="454144"/>
    <lineage>
        <taxon>Bacteria</taxon>
        <taxon>Pseudomonadati</taxon>
        <taxon>Verrucomicrobiota</taxon>
        <taxon>Verrucomicrobiia</taxon>
        <taxon>Verrucomicrobiales</taxon>
        <taxon>Verrucomicrobiaceae</taxon>
        <taxon>Persicirhabdus</taxon>
    </lineage>
</organism>
<evidence type="ECO:0000313" key="5">
    <source>
        <dbReference type="Proteomes" id="UP000624703"/>
    </source>
</evidence>
<comment type="subcellular location">
    <subcellularLocation>
        <location evidence="3">Cytoplasm</location>
    </subcellularLocation>
</comment>
<keyword evidence="2 3" id="KW-0143">Chaperone</keyword>
<dbReference type="GO" id="GO:0016151">
    <property type="term" value="F:nickel cation binding"/>
    <property type="evidence" value="ECO:0007669"/>
    <property type="project" value="UniProtKB-UniRule"/>
</dbReference>
<dbReference type="PANTHER" id="PTHR33643">
    <property type="entry name" value="UREASE ACCESSORY PROTEIN D"/>
    <property type="match status" value="1"/>
</dbReference>
<name>A0A8J7MFB5_9BACT</name>
<keyword evidence="3" id="KW-0996">Nickel insertion</keyword>
<keyword evidence="5" id="KW-1185">Reference proteome</keyword>
<evidence type="ECO:0000256" key="3">
    <source>
        <dbReference type="HAMAP-Rule" id="MF_01384"/>
    </source>
</evidence>
<dbReference type="Pfam" id="PF01774">
    <property type="entry name" value="UreD"/>
    <property type="match status" value="1"/>
</dbReference>
<comment type="function">
    <text evidence="3">Required for maturation of urease via the functional incorporation of the urease nickel metallocenter.</text>
</comment>
<dbReference type="HAMAP" id="MF_01384">
    <property type="entry name" value="UreD"/>
    <property type="match status" value="1"/>
</dbReference>
<comment type="subunit">
    <text evidence="3">UreD, UreF and UreG form a complex that acts as a GTP-hydrolysis-dependent molecular chaperone, activating the urease apoprotein by helping to assemble the nickel containing metallocenter of UreC. The UreE protein probably delivers the nickel.</text>
</comment>
<protein>
    <recommendedName>
        <fullName evidence="3">Urease accessory protein UreD</fullName>
    </recommendedName>
</protein>
<dbReference type="EMBL" id="JAENIM010000032">
    <property type="protein sequence ID" value="MBK1790759.1"/>
    <property type="molecule type" value="Genomic_DNA"/>
</dbReference>
<dbReference type="Proteomes" id="UP000624703">
    <property type="component" value="Unassembled WGS sequence"/>
</dbReference>
<dbReference type="RefSeq" id="WP_200310781.1">
    <property type="nucleotide sequence ID" value="NZ_JAENIM010000032.1"/>
</dbReference>
<sequence length="278" mass="31139">MLSTSITSEAKLRFEKRDAPLRTVMSRRLVGGLSHLSKPYWNGDTLAVQLVNPTAGLFGGDSLSIELVVADGARVAITSPSVTRFHTMKADEIALMDQDISVGQGALLDFWPEWVMAQKDARVRQRNRIQLAADACMVFYDGFAPGREAHGELNDYALYHNELDIYVEGKLLARERTRLEPVDRKLPVLMPSWDACYLASVWCYSGDQVNDDVAELASVLALIEDDENHMVSFTKLGDGLSVFRLMAANAVSLRRLSELIRAEIIQRLTKHKVNFRKL</sequence>
<proteinExistence type="inferred from homology"/>
<reference evidence="4" key="1">
    <citation type="submission" date="2021-01" db="EMBL/GenBank/DDBJ databases">
        <title>Modified the classification status of verrucomicrobia.</title>
        <authorList>
            <person name="Feng X."/>
        </authorList>
    </citation>
    <scope>NUCLEOTIDE SEQUENCE</scope>
    <source>
        <strain evidence="4">_KCTC 22039</strain>
    </source>
</reference>
<dbReference type="PANTHER" id="PTHR33643:SF1">
    <property type="entry name" value="UREASE ACCESSORY PROTEIN D"/>
    <property type="match status" value="1"/>
</dbReference>
<gene>
    <name evidence="3" type="primary">ureD</name>
    <name evidence="4" type="ORF">JIN82_06280</name>
</gene>
<comment type="caution">
    <text evidence="4">The sequence shown here is derived from an EMBL/GenBank/DDBJ whole genome shotgun (WGS) entry which is preliminary data.</text>
</comment>
<dbReference type="InterPro" id="IPR002669">
    <property type="entry name" value="UreD"/>
</dbReference>
<dbReference type="GO" id="GO:0005737">
    <property type="term" value="C:cytoplasm"/>
    <property type="evidence" value="ECO:0007669"/>
    <property type="project" value="UniProtKB-SubCell"/>
</dbReference>
<evidence type="ECO:0000313" key="4">
    <source>
        <dbReference type="EMBL" id="MBK1790759.1"/>
    </source>
</evidence>
<keyword evidence="3" id="KW-0963">Cytoplasm</keyword>
<accession>A0A8J7MFB5</accession>
<dbReference type="AlphaFoldDB" id="A0A8J7MFB5"/>
<evidence type="ECO:0000256" key="2">
    <source>
        <dbReference type="ARBA" id="ARBA00023186"/>
    </source>
</evidence>